<comment type="caution">
    <text evidence="2">The sequence shown here is derived from an EMBL/GenBank/DDBJ whole genome shotgun (WGS) entry which is preliminary data.</text>
</comment>
<dbReference type="EMBL" id="SRLO01002246">
    <property type="protein sequence ID" value="TNN33430.1"/>
    <property type="molecule type" value="Genomic_DNA"/>
</dbReference>
<organism evidence="2 3">
    <name type="scientific">Liparis tanakae</name>
    <name type="common">Tanaka's snailfish</name>
    <dbReference type="NCBI Taxonomy" id="230148"/>
    <lineage>
        <taxon>Eukaryota</taxon>
        <taxon>Metazoa</taxon>
        <taxon>Chordata</taxon>
        <taxon>Craniata</taxon>
        <taxon>Vertebrata</taxon>
        <taxon>Euteleostomi</taxon>
        <taxon>Actinopterygii</taxon>
        <taxon>Neopterygii</taxon>
        <taxon>Teleostei</taxon>
        <taxon>Neoteleostei</taxon>
        <taxon>Acanthomorphata</taxon>
        <taxon>Eupercaria</taxon>
        <taxon>Perciformes</taxon>
        <taxon>Cottioidei</taxon>
        <taxon>Cottales</taxon>
        <taxon>Liparidae</taxon>
        <taxon>Liparis</taxon>
    </lineage>
</organism>
<dbReference type="Proteomes" id="UP000314294">
    <property type="component" value="Unassembled WGS sequence"/>
</dbReference>
<evidence type="ECO:0000313" key="3">
    <source>
        <dbReference type="Proteomes" id="UP000314294"/>
    </source>
</evidence>
<reference evidence="2 3" key="1">
    <citation type="submission" date="2019-03" db="EMBL/GenBank/DDBJ databases">
        <title>First draft genome of Liparis tanakae, snailfish: a comprehensive survey of snailfish specific genes.</title>
        <authorList>
            <person name="Kim W."/>
            <person name="Song I."/>
            <person name="Jeong J.-H."/>
            <person name="Kim D."/>
            <person name="Kim S."/>
            <person name="Ryu S."/>
            <person name="Song J.Y."/>
            <person name="Lee S.K."/>
        </authorList>
    </citation>
    <scope>NUCLEOTIDE SEQUENCE [LARGE SCALE GENOMIC DNA]</scope>
    <source>
        <tissue evidence="2">Muscle</tissue>
    </source>
</reference>
<gene>
    <name evidence="2" type="ORF">EYF80_056407</name>
</gene>
<evidence type="ECO:0000313" key="2">
    <source>
        <dbReference type="EMBL" id="TNN33430.1"/>
    </source>
</evidence>
<feature type="region of interest" description="Disordered" evidence="1">
    <location>
        <begin position="44"/>
        <end position="95"/>
    </location>
</feature>
<keyword evidence="3" id="KW-1185">Reference proteome</keyword>
<feature type="compositionally biased region" description="Basic and acidic residues" evidence="1">
    <location>
        <begin position="45"/>
        <end position="60"/>
    </location>
</feature>
<dbReference type="AlphaFoldDB" id="A0A4Z2EXT9"/>
<name>A0A4Z2EXT9_9TELE</name>
<protein>
    <submittedName>
        <fullName evidence="2">Uncharacterized protein</fullName>
    </submittedName>
</protein>
<sequence>MALGPLHLDIHSPRFFDSPVSLRRRTSEHRPEFQFSLICARNRPAGRDTRRPANQRRSDCLRLVSRTNDFQRQRRERSPHEGGRHAAPPHWRHQGSEEAVQCNETPPTVEIQPTVESPPTPLYLHLPDGGLIYPSFHSGYEGINQSRCVERTYSICTP</sequence>
<evidence type="ECO:0000256" key="1">
    <source>
        <dbReference type="SAM" id="MobiDB-lite"/>
    </source>
</evidence>
<feature type="compositionally biased region" description="Basic and acidic residues" evidence="1">
    <location>
        <begin position="69"/>
        <end position="84"/>
    </location>
</feature>
<proteinExistence type="predicted"/>
<accession>A0A4Z2EXT9</accession>